<evidence type="ECO:0000313" key="1">
    <source>
        <dbReference type="EMBL" id="QDV70080.1"/>
    </source>
</evidence>
<sequence>MAEQHSRYQEKIIKNYYRNRDQIALQRSQELVTELYLTTGKKREQVWKNLVGHLEKLGLPATQITHLQEKDDPAVIAEVLQKYA</sequence>
<dbReference type="KEGG" id="rcf:Poly24_37990"/>
<dbReference type="EMBL" id="CP036348">
    <property type="protein sequence ID" value="QDV70080.1"/>
    <property type="molecule type" value="Genomic_DNA"/>
</dbReference>
<gene>
    <name evidence="1" type="ORF">Poly24_37990</name>
</gene>
<keyword evidence="2" id="KW-1185">Reference proteome</keyword>
<name>A0A518JX04_9BACT</name>
<evidence type="ECO:0000313" key="2">
    <source>
        <dbReference type="Proteomes" id="UP000315082"/>
    </source>
</evidence>
<dbReference type="RefSeq" id="WP_145098708.1">
    <property type="nucleotide sequence ID" value="NZ_CP036348.1"/>
</dbReference>
<proteinExistence type="predicted"/>
<dbReference type="OrthoDB" id="281357at2"/>
<protein>
    <submittedName>
        <fullName evidence="1">Uncharacterized protein</fullName>
    </submittedName>
</protein>
<accession>A0A518JX04</accession>
<dbReference type="Proteomes" id="UP000315082">
    <property type="component" value="Chromosome"/>
</dbReference>
<organism evidence="1 2">
    <name type="scientific">Rosistilla carotiformis</name>
    <dbReference type="NCBI Taxonomy" id="2528017"/>
    <lineage>
        <taxon>Bacteria</taxon>
        <taxon>Pseudomonadati</taxon>
        <taxon>Planctomycetota</taxon>
        <taxon>Planctomycetia</taxon>
        <taxon>Pirellulales</taxon>
        <taxon>Pirellulaceae</taxon>
        <taxon>Rosistilla</taxon>
    </lineage>
</organism>
<dbReference type="AlphaFoldDB" id="A0A518JX04"/>
<reference evidence="1 2" key="1">
    <citation type="submission" date="2019-02" db="EMBL/GenBank/DDBJ databases">
        <title>Deep-cultivation of Planctomycetes and their phenomic and genomic characterization uncovers novel biology.</title>
        <authorList>
            <person name="Wiegand S."/>
            <person name="Jogler M."/>
            <person name="Boedeker C."/>
            <person name="Pinto D."/>
            <person name="Vollmers J."/>
            <person name="Rivas-Marin E."/>
            <person name="Kohn T."/>
            <person name="Peeters S.H."/>
            <person name="Heuer A."/>
            <person name="Rast P."/>
            <person name="Oberbeckmann S."/>
            <person name="Bunk B."/>
            <person name="Jeske O."/>
            <person name="Meyerdierks A."/>
            <person name="Storesund J.E."/>
            <person name="Kallscheuer N."/>
            <person name="Luecker S."/>
            <person name="Lage O.M."/>
            <person name="Pohl T."/>
            <person name="Merkel B.J."/>
            <person name="Hornburger P."/>
            <person name="Mueller R.-W."/>
            <person name="Bruemmer F."/>
            <person name="Labrenz M."/>
            <person name="Spormann A.M."/>
            <person name="Op den Camp H."/>
            <person name="Overmann J."/>
            <person name="Amann R."/>
            <person name="Jetten M.S.M."/>
            <person name="Mascher T."/>
            <person name="Medema M.H."/>
            <person name="Devos D.P."/>
            <person name="Kaster A.-K."/>
            <person name="Ovreas L."/>
            <person name="Rohde M."/>
            <person name="Galperin M.Y."/>
            <person name="Jogler C."/>
        </authorList>
    </citation>
    <scope>NUCLEOTIDE SEQUENCE [LARGE SCALE GENOMIC DNA]</scope>
    <source>
        <strain evidence="1 2">Poly24</strain>
    </source>
</reference>